<dbReference type="SUPFAM" id="SSF50370">
    <property type="entry name" value="Ricin B-like lectins"/>
    <property type="match status" value="1"/>
</dbReference>
<reference evidence="2" key="2">
    <citation type="submission" date="2020-11" db="EMBL/GenBank/DDBJ databases">
        <authorList>
            <consortium name="DOE Joint Genome Institute"/>
            <person name="Kuo A."/>
            <person name="Miyauchi S."/>
            <person name="Kiss E."/>
            <person name="Drula E."/>
            <person name="Kohler A."/>
            <person name="Sanchez-Garcia M."/>
            <person name="Andreopoulos B."/>
            <person name="Barry K.W."/>
            <person name="Bonito G."/>
            <person name="Buee M."/>
            <person name="Carver A."/>
            <person name="Chen C."/>
            <person name="Cichocki N."/>
            <person name="Clum A."/>
            <person name="Culley D."/>
            <person name="Crous P.W."/>
            <person name="Fauchery L."/>
            <person name="Girlanda M."/>
            <person name="Hayes R."/>
            <person name="Keri Z."/>
            <person name="Labutti K."/>
            <person name="Lipzen A."/>
            <person name="Lombard V."/>
            <person name="Magnuson J."/>
            <person name="Maillard F."/>
            <person name="Morin E."/>
            <person name="Murat C."/>
            <person name="Nolan M."/>
            <person name="Ohm R."/>
            <person name="Pangilinan J."/>
            <person name="Pereira M."/>
            <person name="Perotto S."/>
            <person name="Peter M."/>
            <person name="Riley R."/>
            <person name="Sitrit Y."/>
            <person name="Stielow B."/>
            <person name="Szollosi G."/>
            <person name="Zifcakova L."/>
            <person name="Stursova M."/>
            <person name="Spatafora J.W."/>
            <person name="Tedersoo L."/>
            <person name="Vaario L.-M."/>
            <person name="Yamada A."/>
            <person name="Yan M."/>
            <person name="Wang P."/>
            <person name="Xu J."/>
            <person name="Bruns T."/>
            <person name="Baldrian P."/>
            <person name="Vilgalys R."/>
            <person name="Henrissat B."/>
            <person name="Grigoriev I.V."/>
            <person name="Hibbett D."/>
            <person name="Nagy L.G."/>
            <person name="Martin F.M."/>
        </authorList>
    </citation>
    <scope>NUCLEOTIDE SEQUENCE</scope>
    <source>
        <strain evidence="2">UH-Tt-Lm1</strain>
    </source>
</reference>
<protein>
    <submittedName>
        <fullName evidence="2">Uncharacterized protein</fullName>
    </submittedName>
</protein>
<name>A0A9P6H8R0_9AGAM</name>
<organism evidence="2 3">
    <name type="scientific">Thelephora terrestris</name>
    <dbReference type="NCBI Taxonomy" id="56493"/>
    <lineage>
        <taxon>Eukaryota</taxon>
        <taxon>Fungi</taxon>
        <taxon>Dikarya</taxon>
        <taxon>Basidiomycota</taxon>
        <taxon>Agaricomycotina</taxon>
        <taxon>Agaricomycetes</taxon>
        <taxon>Thelephorales</taxon>
        <taxon>Thelephoraceae</taxon>
        <taxon>Thelephora</taxon>
    </lineage>
</organism>
<feature type="region of interest" description="Disordered" evidence="1">
    <location>
        <begin position="161"/>
        <end position="202"/>
    </location>
</feature>
<dbReference type="AlphaFoldDB" id="A0A9P6H8R0"/>
<dbReference type="EMBL" id="WIUZ02000013">
    <property type="protein sequence ID" value="KAF9781721.1"/>
    <property type="molecule type" value="Genomic_DNA"/>
</dbReference>
<reference evidence="2" key="1">
    <citation type="journal article" date="2020" name="Nat. Commun.">
        <title>Large-scale genome sequencing of mycorrhizal fungi provides insights into the early evolution of symbiotic traits.</title>
        <authorList>
            <person name="Miyauchi S."/>
            <person name="Kiss E."/>
            <person name="Kuo A."/>
            <person name="Drula E."/>
            <person name="Kohler A."/>
            <person name="Sanchez-Garcia M."/>
            <person name="Morin E."/>
            <person name="Andreopoulos B."/>
            <person name="Barry K.W."/>
            <person name="Bonito G."/>
            <person name="Buee M."/>
            <person name="Carver A."/>
            <person name="Chen C."/>
            <person name="Cichocki N."/>
            <person name="Clum A."/>
            <person name="Culley D."/>
            <person name="Crous P.W."/>
            <person name="Fauchery L."/>
            <person name="Girlanda M."/>
            <person name="Hayes R.D."/>
            <person name="Keri Z."/>
            <person name="LaButti K."/>
            <person name="Lipzen A."/>
            <person name="Lombard V."/>
            <person name="Magnuson J."/>
            <person name="Maillard F."/>
            <person name="Murat C."/>
            <person name="Nolan M."/>
            <person name="Ohm R.A."/>
            <person name="Pangilinan J."/>
            <person name="Pereira M.F."/>
            <person name="Perotto S."/>
            <person name="Peter M."/>
            <person name="Pfister S."/>
            <person name="Riley R."/>
            <person name="Sitrit Y."/>
            <person name="Stielow J.B."/>
            <person name="Szollosi G."/>
            <person name="Zifcakova L."/>
            <person name="Stursova M."/>
            <person name="Spatafora J.W."/>
            <person name="Tedersoo L."/>
            <person name="Vaario L.M."/>
            <person name="Yamada A."/>
            <person name="Yan M."/>
            <person name="Wang P."/>
            <person name="Xu J."/>
            <person name="Bruns T."/>
            <person name="Baldrian P."/>
            <person name="Vilgalys R."/>
            <person name="Dunand C."/>
            <person name="Henrissat B."/>
            <person name="Grigoriev I.V."/>
            <person name="Hibbett D."/>
            <person name="Nagy L.G."/>
            <person name="Martin F.M."/>
        </authorList>
    </citation>
    <scope>NUCLEOTIDE SEQUENCE</scope>
    <source>
        <strain evidence="2">UH-Tt-Lm1</strain>
    </source>
</reference>
<evidence type="ECO:0000313" key="3">
    <source>
        <dbReference type="Proteomes" id="UP000736335"/>
    </source>
</evidence>
<dbReference type="OrthoDB" id="3134569at2759"/>
<dbReference type="Gene3D" id="2.80.10.50">
    <property type="match status" value="1"/>
</dbReference>
<evidence type="ECO:0000313" key="2">
    <source>
        <dbReference type="EMBL" id="KAF9781721.1"/>
    </source>
</evidence>
<comment type="caution">
    <text evidence="2">The sequence shown here is derived from an EMBL/GenBank/DDBJ whole genome shotgun (WGS) entry which is preliminary data.</text>
</comment>
<dbReference type="Proteomes" id="UP000736335">
    <property type="component" value="Unassembled WGS sequence"/>
</dbReference>
<feature type="compositionally biased region" description="Basic and acidic residues" evidence="1">
    <location>
        <begin position="181"/>
        <end position="199"/>
    </location>
</feature>
<keyword evidence="3" id="KW-1185">Reference proteome</keyword>
<evidence type="ECO:0000256" key="1">
    <source>
        <dbReference type="SAM" id="MobiDB-lite"/>
    </source>
</evidence>
<accession>A0A9P6H8R0</accession>
<dbReference type="InterPro" id="IPR035992">
    <property type="entry name" value="Ricin_B-like_lectins"/>
</dbReference>
<proteinExistence type="predicted"/>
<gene>
    <name evidence="2" type="ORF">BJ322DRAFT_240454</name>
</gene>
<sequence length="226" mass="25679">MTPVHRIFEDGKLKPGIYKIQSIYTESYLDIHLHSMEACCRSANDLAVGRGLWEIRRFGDGYAVWRVDPGNPPQFCSLRDGLGNGAPLIVTPYPVAWRIEPAVDAKYRGFEYVRFHWGSTDRTWDLLSGCKDNGAPVAFYDLGTWAWQYWRLIPTEVEGNATLPQPSHESLGLDPLPPYNENEHRRSSTHAQESERDDFGTVVTEVTTSIITTRKKYRVEPGDAYA</sequence>